<dbReference type="PANTHER" id="PTHR48043:SF23">
    <property type="entry name" value="UDP-GLUCURONOSYLTRANSFERASE"/>
    <property type="match status" value="1"/>
</dbReference>
<evidence type="ECO:0000256" key="3">
    <source>
        <dbReference type="ARBA" id="ARBA00022676"/>
    </source>
</evidence>
<dbReference type="WBParaSite" id="HCON_00125560-00001">
    <property type="protein sequence ID" value="HCON_00125560-00001"/>
    <property type="gene ID" value="HCON_00125560"/>
</dbReference>
<reference evidence="13" key="1">
    <citation type="submission" date="2020-12" db="UniProtKB">
        <authorList>
            <consortium name="WormBaseParasite"/>
        </authorList>
    </citation>
    <scope>IDENTIFICATION</scope>
    <source>
        <strain evidence="13">MHco3</strain>
    </source>
</reference>
<feature type="transmembrane region" description="Helical" evidence="11">
    <location>
        <begin position="491"/>
        <end position="512"/>
    </location>
</feature>
<dbReference type="AlphaFoldDB" id="A0A7I4YRK0"/>
<evidence type="ECO:0000313" key="12">
    <source>
        <dbReference type="Proteomes" id="UP000025227"/>
    </source>
</evidence>
<protein>
    <recommendedName>
        <fullName evidence="11">UDP-glucuronosyltransferase</fullName>
        <ecNumber evidence="11">2.4.1.17</ecNumber>
    </recommendedName>
</protein>
<evidence type="ECO:0000256" key="2">
    <source>
        <dbReference type="ARBA" id="ARBA00009995"/>
    </source>
</evidence>
<name>A0A7I4YRK0_HAECO</name>
<dbReference type="GO" id="GO:0015020">
    <property type="term" value="F:glucuronosyltransferase activity"/>
    <property type="evidence" value="ECO:0007669"/>
    <property type="project" value="UniProtKB-EC"/>
</dbReference>
<keyword evidence="4 10" id="KW-0808">Transferase</keyword>
<dbReference type="Pfam" id="PF00201">
    <property type="entry name" value="UDPGT"/>
    <property type="match status" value="1"/>
</dbReference>
<dbReference type="InterPro" id="IPR035595">
    <property type="entry name" value="UDP_glycos_trans_CS"/>
</dbReference>
<dbReference type="EC" id="2.4.1.17" evidence="11"/>
<keyword evidence="6 11" id="KW-0732">Signal</keyword>
<dbReference type="FunFam" id="3.40.50.2000:FF:000038">
    <property type="entry name" value="UDP-GlucuronosylTransferase"/>
    <property type="match status" value="1"/>
</dbReference>
<dbReference type="PROSITE" id="PS00375">
    <property type="entry name" value="UDPGT"/>
    <property type="match status" value="1"/>
</dbReference>
<comment type="similarity">
    <text evidence="2 10">Belongs to the UDP-glycosyltransferase family.</text>
</comment>
<evidence type="ECO:0000256" key="10">
    <source>
        <dbReference type="RuleBase" id="RU003718"/>
    </source>
</evidence>
<evidence type="ECO:0000256" key="1">
    <source>
        <dbReference type="ARBA" id="ARBA00004167"/>
    </source>
</evidence>
<evidence type="ECO:0000256" key="6">
    <source>
        <dbReference type="ARBA" id="ARBA00022729"/>
    </source>
</evidence>
<keyword evidence="3 10" id="KW-0328">Glycosyltransferase</keyword>
<evidence type="ECO:0000256" key="5">
    <source>
        <dbReference type="ARBA" id="ARBA00022692"/>
    </source>
</evidence>
<dbReference type="InterPro" id="IPR002213">
    <property type="entry name" value="UDP_glucos_trans"/>
</dbReference>
<dbReference type="GO" id="GO:0016020">
    <property type="term" value="C:membrane"/>
    <property type="evidence" value="ECO:0007669"/>
    <property type="project" value="UniProtKB-SubCell"/>
</dbReference>
<evidence type="ECO:0000256" key="7">
    <source>
        <dbReference type="ARBA" id="ARBA00022989"/>
    </source>
</evidence>
<dbReference type="Proteomes" id="UP000025227">
    <property type="component" value="Unplaced"/>
</dbReference>
<dbReference type="CDD" id="cd03784">
    <property type="entry name" value="GT1_Gtf-like"/>
    <property type="match status" value="1"/>
</dbReference>
<evidence type="ECO:0000256" key="11">
    <source>
        <dbReference type="RuleBase" id="RU362059"/>
    </source>
</evidence>
<dbReference type="InterPro" id="IPR050271">
    <property type="entry name" value="UDP-glycosyltransferase"/>
</dbReference>
<comment type="catalytic activity">
    <reaction evidence="9 11">
        <text>glucuronate acceptor + UDP-alpha-D-glucuronate = acceptor beta-D-glucuronoside + UDP + H(+)</text>
        <dbReference type="Rhea" id="RHEA:21032"/>
        <dbReference type="ChEBI" id="CHEBI:15378"/>
        <dbReference type="ChEBI" id="CHEBI:58052"/>
        <dbReference type="ChEBI" id="CHEBI:58223"/>
        <dbReference type="ChEBI" id="CHEBI:132367"/>
        <dbReference type="ChEBI" id="CHEBI:132368"/>
        <dbReference type="EC" id="2.4.1.17"/>
    </reaction>
</comment>
<feature type="signal peptide" evidence="11">
    <location>
        <begin position="1"/>
        <end position="20"/>
    </location>
</feature>
<comment type="subcellular location">
    <subcellularLocation>
        <location evidence="1 11">Membrane</location>
        <topology evidence="1 11">Single-pass membrane protein</topology>
    </subcellularLocation>
</comment>
<keyword evidence="8 11" id="KW-0472">Membrane</keyword>
<keyword evidence="7 11" id="KW-1133">Transmembrane helix</keyword>
<feature type="chain" id="PRO_5029949732" description="UDP-glucuronosyltransferase" evidence="11">
    <location>
        <begin position="21"/>
        <end position="528"/>
    </location>
</feature>
<dbReference type="SUPFAM" id="SSF53756">
    <property type="entry name" value="UDP-Glycosyltransferase/glycogen phosphorylase"/>
    <property type="match status" value="1"/>
</dbReference>
<sequence>MISSWVIFLVLSLHSIDVNAYKFLVYSPIFGYSHTNFMGAIADTLTEAGHDVTVLMPIMDKDEAHKTGVKLTKKIIEIPPDPRVEEWMKQKSILLSQMWTMQPSVFSLMQMAQNMTASFAAQCEALVSNDALMKQLAAEKFDVGIAEAFSICGLGIFEVLKIPSSIATFSGVYMSIISQSIGEPVVPSYVPGGMATKGDRMNILDRLMNVADTVLGNKFFGNTFDEEIKVFRAKYGQQFRDYEEIIADASYVLTNANPYLDYPRPTLHKTVSLGGIAVHIDLKKNVLSKKWDSILNERNTTVFVSFGSVAKSIYMPDEYKKNLLKVFESMPETTFIWKYEEEDSKLAAHLKNVHLSTWAPQNALLADPRLTVFITHGGLGSTTELAYLGKPAILMPVFADQTRNAHMLAKHGGGIVLTKFALEDPKILRDTLEKIFNDASYSRNAKRLSEMLLNQPISAEQLLIKHCEFAAKFGRLPNLDPYSRHLSFIEYFLIDIFVVVAGALILVAYVAYRIAKRCFTAKAKSKIE</sequence>
<dbReference type="OMA" id="IDWMSAP"/>
<evidence type="ECO:0000313" key="13">
    <source>
        <dbReference type="WBParaSite" id="HCON_00125560-00001"/>
    </source>
</evidence>
<proteinExistence type="inferred from homology"/>
<dbReference type="OrthoDB" id="5835829at2759"/>
<keyword evidence="5 11" id="KW-0812">Transmembrane</keyword>
<evidence type="ECO:0000256" key="9">
    <source>
        <dbReference type="ARBA" id="ARBA00047475"/>
    </source>
</evidence>
<dbReference type="Gene3D" id="3.40.50.2000">
    <property type="entry name" value="Glycogen Phosphorylase B"/>
    <property type="match status" value="2"/>
</dbReference>
<keyword evidence="12" id="KW-1185">Reference proteome</keyword>
<organism evidence="12 13">
    <name type="scientific">Haemonchus contortus</name>
    <name type="common">Barber pole worm</name>
    <dbReference type="NCBI Taxonomy" id="6289"/>
    <lineage>
        <taxon>Eukaryota</taxon>
        <taxon>Metazoa</taxon>
        <taxon>Ecdysozoa</taxon>
        <taxon>Nematoda</taxon>
        <taxon>Chromadorea</taxon>
        <taxon>Rhabditida</taxon>
        <taxon>Rhabditina</taxon>
        <taxon>Rhabditomorpha</taxon>
        <taxon>Strongyloidea</taxon>
        <taxon>Trichostrongylidae</taxon>
        <taxon>Haemonchus</taxon>
    </lineage>
</organism>
<accession>A0A7I4YRK0</accession>
<dbReference type="PANTHER" id="PTHR48043">
    <property type="entry name" value="EG:EG0003.4 PROTEIN-RELATED"/>
    <property type="match status" value="1"/>
</dbReference>
<evidence type="ECO:0000256" key="8">
    <source>
        <dbReference type="ARBA" id="ARBA00023136"/>
    </source>
</evidence>
<evidence type="ECO:0000256" key="4">
    <source>
        <dbReference type="ARBA" id="ARBA00022679"/>
    </source>
</evidence>